<keyword evidence="2" id="KW-1185">Reference proteome</keyword>
<dbReference type="OrthoDB" id="8195814at2759"/>
<protein>
    <submittedName>
        <fullName evidence="3">Uncharacterized protein LOC127751904</fullName>
    </submittedName>
</protein>
<dbReference type="Proteomes" id="UP000504606">
    <property type="component" value="Unplaced"/>
</dbReference>
<dbReference type="AlphaFoldDB" id="A0A9C6XAG8"/>
<dbReference type="KEGG" id="foc:127751904"/>
<name>A0A9C6XAG8_FRAOC</name>
<gene>
    <name evidence="3" type="primary">LOC127751904</name>
</gene>
<proteinExistence type="predicted"/>
<evidence type="ECO:0000313" key="3">
    <source>
        <dbReference type="RefSeq" id="XP_052132129.1"/>
    </source>
</evidence>
<evidence type="ECO:0000313" key="2">
    <source>
        <dbReference type="Proteomes" id="UP000504606"/>
    </source>
</evidence>
<feature type="region of interest" description="Disordered" evidence="1">
    <location>
        <begin position="140"/>
        <end position="193"/>
    </location>
</feature>
<reference evidence="3" key="1">
    <citation type="submission" date="2025-08" db="UniProtKB">
        <authorList>
            <consortium name="RefSeq"/>
        </authorList>
    </citation>
    <scope>IDENTIFICATION</scope>
    <source>
        <tissue evidence="3">Whole organism</tissue>
    </source>
</reference>
<feature type="compositionally biased region" description="Basic residues" evidence="1">
    <location>
        <begin position="143"/>
        <end position="156"/>
    </location>
</feature>
<dbReference type="GeneID" id="127751904"/>
<organism evidence="2 3">
    <name type="scientific">Frankliniella occidentalis</name>
    <name type="common">Western flower thrips</name>
    <name type="synonym">Euthrips occidentalis</name>
    <dbReference type="NCBI Taxonomy" id="133901"/>
    <lineage>
        <taxon>Eukaryota</taxon>
        <taxon>Metazoa</taxon>
        <taxon>Ecdysozoa</taxon>
        <taxon>Arthropoda</taxon>
        <taxon>Hexapoda</taxon>
        <taxon>Insecta</taxon>
        <taxon>Pterygota</taxon>
        <taxon>Neoptera</taxon>
        <taxon>Paraneoptera</taxon>
        <taxon>Thysanoptera</taxon>
        <taxon>Terebrantia</taxon>
        <taxon>Thripoidea</taxon>
        <taxon>Thripidae</taxon>
        <taxon>Frankliniella</taxon>
    </lineage>
</organism>
<accession>A0A9C6XAG8</accession>
<dbReference type="RefSeq" id="XP_052132129.1">
    <property type="nucleotide sequence ID" value="XM_052276169.1"/>
</dbReference>
<sequence>MTRSGRVARLNRRNSMRTTNETTVYLLPQCPREYFLGYIMPKCSPFLHPLNRILGMLQSAGLIHHFKEKSYAGYHRRASASSWAAGESIRVKLADMVGPFCMLFTGLVAAIGALLGEQGVHRGSAYLSHVWREWRAEHVAGGRGRRRPPGRRRRPGRAAAPRDEPSWIRPPRGPPPPEAKRPPPPPPPYSFVL</sequence>
<evidence type="ECO:0000256" key="1">
    <source>
        <dbReference type="SAM" id="MobiDB-lite"/>
    </source>
</evidence>
<feature type="compositionally biased region" description="Pro residues" evidence="1">
    <location>
        <begin position="171"/>
        <end position="193"/>
    </location>
</feature>